<dbReference type="CDD" id="cd18795">
    <property type="entry name" value="SF2_C_Ski2"/>
    <property type="match status" value="2"/>
</dbReference>
<organism evidence="20 21">
    <name type="scientific">Mola mola</name>
    <name type="common">Ocean sunfish</name>
    <name type="synonym">Tetraodon mola</name>
    <dbReference type="NCBI Taxonomy" id="94237"/>
    <lineage>
        <taxon>Eukaryota</taxon>
        <taxon>Metazoa</taxon>
        <taxon>Chordata</taxon>
        <taxon>Craniata</taxon>
        <taxon>Vertebrata</taxon>
        <taxon>Euteleostomi</taxon>
        <taxon>Actinopterygii</taxon>
        <taxon>Neopterygii</taxon>
        <taxon>Teleostei</taxon>
        <taxon>Neoteleostei</taxon>
        <taxon>Acanthomorphata</taxon>
        <taxon>Eupercaria</taxon>
        <taxon>Tetraodontiformes</taxon>
        <taxon>Molidae</taxon>
        <taxon>Mola</taxon>
    </lineage>
</organism>
<dbReference type="Gene3D" id="3.40.50.300">
    <property type="entry name" value="P-loop containing nucleotide triphosphate hydrolases"/>
    <property type="match status" value="4"/>
</dbReference>
<keyword evidence="21" id="KW-1185">Reference proteome</keyword>
<evidence type="ECO:0000256" key="8">
    <source>
        <dbReference type="ARBA" id="ARBA00022763"/>
    </source>
</evidence>
<feature type="domain" description="Helicase C-terminal" evidence="19">
    <location>
        <begin position="1384"/>
        <end position="1591"/>
    </location>
</feature>
<comment type="catalytic activity">
    <reaction evidence="15">
        <text>Couples ATP hydrolysis with the unwinding of duplex DNA by translocating in the 3'-5' direction.</text>
        <dbReference type="EC" id="5.6.2.4"/>
    </reaction>
</comment>
<keyword evidence="14" id="KW-0539">Nucleus</keyword>
<feature type="domain" description="Helicase ATP-binding" evidence="18">
    <location>
        <begin position="1176"/>
        <end position="1351"/>
    </location>
</feature>
<dbReference type="Gene3D" id="2.60.40.150">
    <property type="entry name" value="C2 domain"/>
    <property type="match status" value="2"/>
</dbReference>
<dbReference type="FunFam" id="2.60.40.150:FF:000004">
    <property type="entry name" value="RNA helicase, activating signal cointegrator 1"/>
    <property type="match status" value="1"/>
</dbReference>
<keyword evidence="7" id="KW-0547">Nucleotide-binding</keyword>
<dbReference type="SMART" id="SM00382">
    <property type="entry name" value="AAA"/>
    <property type="match status" value="2"/>
</dbReference>
<dbReference type="InterPro" id="IPR036388">
    <property type="entry name" value="WH-like_DNA-bd_sf"/>
</dbReference>
<dbReference type="InterPro" id="IPR011545">
    <property type="entry name" value="DEAD/DEAH_box_helicase_dom"/>
</dbReference>
<evidence type="ECO:0000256" key="14">
    <source>
        <dbReference type="ARBA" id="ARBA00023242"/>
    </source>
</evidence>
<dbReference type="PIRSF" id="PIRSF039073">
    <property type="entry name" value="BRR2"/>
    <property type="match status" value="1"/>
</dbReference>
<dbReference type="GO" id="GO:0003676">
    <property type="term" value="F:nucleic acid binding"/>
    <property type="evidence" value="ECO:0007669"/>
    <property type="project" value="InterPro"/>
</dbReference>
<dbReference type="InterPro" id="IPR027417">
    <property type="entry name" value="P-loop_NTPase"/>
</dbReference>
<evidence type="ECO:0000256" key="1">
    <source>
        <dbReference type="ARBA" id="ARBA00004324"/>
    </source>
</evidence>
<evidence type="ECO:0000256" key="3">
    <source>
        <dbReference type="ARBA" id="ARBA00008708"/>
    </source>
</evidence>
<keyword evidence="8" id="KW-0227">DNA damage</keyword>
<evidence type="ECO:0000256" key="7">
    <source>
        <dbReference type="ARBA" id="ARBA00022741"/>
    </source>
</evidence>
<keyword evidence="9" id="KW-0378">Hydrolase</keyword>
<dbReference type="InterPro" id="IPR004179">
    <property type="entry name" value="Sec63-dom"/>
</dbReference>
<dbReference type="InterPro" id="IPR001650">
    <property type="entry name" value="Helicase_C-like"/>
</dbReference>
<keyword evidence="10" id="KW-0347">Helicase</keyword>
<proteinExistence type="inferred from homology"/>
<evidence type="ECO:0000256" key="5">
    <source>
        <dbReference type="ARBA" id="ARBA00022490"/>
    </source>
</evidence>
<dbReference type="Pfam" id="PF02889">
    <property type="entry name" value="Sec63"/>
    <property type="match status" value="2"/>
</dbReference>
<sequence>FETFHNKDHVGAEETRAIKQMFGPFPSSGAEISCVSVARLVASLGDSHVEDLIQTHSSRHHPQQGPTFGCNIAFSYDCYTLDPLEDWSSSGIHEEKFSLDFFNFLSNQQSVRTLKDKEEMSSSGGFLCSGDETILRREVEKYLNGGNMISSSPEELCTSLFEMLASCKSNNELQNELFELLGPDGLEMISTLLQERAAIVNSLLAIPPERTDVRRKVSGDVTMPTYRCQVTIYSEQEKQMIKMYRREERRERKKGKVADCVNFSDAVLPFDPKEIRAQREQALLTARREPTLSKGRVYEQIQYPNVYDSYAEAAKLPAFVGGARMLLPERIHRENNKMYEQVAIPPNEPVPIGFEEKPVYISELDEIGQLVFKGIKSLNRIQSMVFETAYNTNENLLICAPTGAGKTNIAMLTVLHEIRQHLRPGGVIKKDEFKIVYVAPMKALAAEMTNYFSKRLGPLGITVKELTGDMQLTKGEILRTQMLVTTPEKWDVVTRKSVGDVALSQIVRLLILDEVHLLHEDRGPVLESLVARTLRQVESTQSMIRILGLSATLPNYLDVATFLHVNPYIGLFFFDSRFRPVPLGQTFVGIKTTNKVQQLYDMEEVCYNKVLEQVKAGHQVMVFVHARNATVKTAMGLIEMAKNHGETCFFQPDQGPDYGQCEKQIQRSRNKQLKEMFSEGFGIHHAGMLRSDRSLMESMFSKGHLKVLVCTATLAWGVNLPAHAVVIKGTQIYDAKRGALVDLGILDVMQIFGRAGRPQFDKYGEGTIITTHDKLSHYLTLLTQQNPIESQFLGSLADNLNAEVALGSVTNVEEAVKWLSYTYLYVRMRANPLAYGINHKVYQMDPSLEIYRKELVVESGRKLDKARMIRFEERTEVDIRELHCIRPEADILSTVSKAEEFEQLKVRDEELEELDQLLCNYCELPAAGGVENSYGKINILLQTYVSRGEVDSFSLISDLSYVAQNAARIVRALFEIALRKRWPAMTYRLLTLCKLTVDKLKEMRKDDIGHMLHHVNVGLTVKQCAHQIPSITMEANIQPITRTVLRVRLIVTPDFHWNDQVHGSVGEPWWLWVEDPINDHIYHSEYFLLQKKQVVTGEPQHIVFTIPIFEPLSSQYYIRVVSDRWLGAEAVCIINFQNLILPERHPPHTVMALGNREFESLYKFTHFNPIQTQIFHTLYHTDTNVLLGAPTGSGKTIAAEMAMFRVFNKYPASKVVYIAPLKALVRERVEDWKIRMGEKLGKKVVELTGDVTPDVRAIAQADLIVTTPEKWDGVSRSWQNRSYVQKVAILIIDEIHLLGEDRGPVLEVIVSRTNFISCHTSKSVRVVGLSTALANARDLADWLGIGQVGLFNFRPSVRPVPLEVHILGFPGQHYCPRMASMNKPTFQAIRSHSPAKPVLIFVSSRRQTRLTALDLIAYLATEDNPKQWLHHDEREIEDIITTVRDSNLKLTLAFGIGMHHAGLHERDRKTVEELFVNCKIQVLIATSTLAWGVNFPAHLVVIKGTEYYDGKSRRYIDYPITDVLQMMGRAGRPQFDDQGKAVILVHDIKKDFYKKFLYEPFPVESSLLSVLSDHLNAEIAAGTVSSKQDAMDYITWTYFFRRLLMNPSYYSLEDISYESINKFLSNLVEKSLQDLECSYCIEIKEDDHTIEPLTYGRIASYYYLKHQTIRRFKEQLRAELTVHDLLSILTDAEEYAELPVRHNEDQLNSQLAQQLPLKVNPHSYDSPHTKTHLLLQAHFSHSQLPCSDYSTDTKTVLDNAIRICQAMLDVAANEGWLVTAVSICNLVQMIVQGCWLHGSSLQTLPHVEQQHLYLFRSDMEVINGPIEGLPELIDACNGKESVFAAIVGKDLQSSQIAQAWSFLSHLPVLEVVLSVKGWWEEDQEQTEHPLPAAGGNLKEESSWLDVHADQEYVLQVSLRRIILGQQKKKQDSKAQAPRFPKAKDEGWFLVIGEVDRRELLAVKRAGCIRNCTAVSVAFYTPEKPGKCIYTLYLMSDSYLGLDQQYEIHLNVIPASIAAQVNTEVSDSVAGLSPN</sequence>
<dbReference type="SMART" id="SM00973">
    <property type="entry name" value="Sec63"/>
    <property type="match status" value="2"/>
</dbReference>
<dbReference type="InterPro" id="IPR050474">
    <property type="entry name" value="Hel308_SKI2-like"/>
</dbReference>
<accession>A0A3Q3VS80</accession>
<reference evidence="20" key="1">
    <citation type="submission" date="2025-08" db="UniProtKB">
        <authorList>
            <consortium name="Ensembl"/>
        </authorList>
    </citation>
    <scope>IDENTIFICATION</scope>
</reference>
<feature type="domain" description="Helicase ATP-binding" evidence="18">
    <location>
        <begin position="387"/>
        <end position="571"/>
    </location>
</feature>
<evidence type="ECO:0000256" key="4">
    <source>
        <dbReference type="ARBA" id="ARBA00014590"/>
    </source>
</evidence>
<dbReference type="SUPFAM" id="SSF52540">
    <property type="entry name" value="P-loop containing nucleoside triphosphate hydrolases"/>
    <property type="match status" value="4"/>
</dbReference>
<evidence type="ECO:0000256" key="15">
    <source>
        <dbReference type="ARBA" id="ARBA00034617"/>
    </source>
</evidence>
<evidence type="ECO:0000256" key="9">
    <source>
        <dbReference type="ARBA" id="ARBA00022801"/>
    </source>
</evidence>
<dbReference type="GO" id="GO:0016787">
    <property type="term" value="F:hydrolase activity"/>
    <property type="evidence" value="ECO:0007669"/>
    <property type="project" value="UniProtKB-KW"/>
</dbReference>
<dbReference type="Pfam" id="PF00271">
    <property type="entry name" value="Helicase_C"/>
    <property type="match status" value="2"/>
</dbReference>
<evidence type="ECO:0000256" key="6">
    <source>
        <dbReference type="ARBA" id="ARBA00022737"/>
    </source>
</evidence>
<keyword evidence="11" id="KW-0067">ATP-binding</keyword>
<evidence type="ECO:0000256" key="17">
    <source>
        <dbReference type="ARBA" id="ARBA00048988"/>
    </source>
</evidence>
<dbReference type="PANTHER" id="PTHR47961">
    <property type="entry name" value="DNA POLYMERASE THETA, PUTATIVE (AFU_ORTHOLOGUE AFUA_1G05260)-RELATED"/>
    <property type="match status" value="1"/>
</dbReference>
<evidence type="ECO:0000256" key="16">
    <source>
        <dbReference type="ARBA" id="ARBA00034808"/>
    </source>
</evidence>
<dbReference type="InterPro" id="IPR058856">
    <property type="entry name" value="ASCC3_N"/>
</dbReference>
<dbReference type="SMART" id="SM00487">
    <property type="entry name" value="DEXDc"/>
    <property type="match status" value="2"/>
</dbReference>
<keyword evidence="6" id="KW-0677">Repeat</keyword>
<dbReference type="GO" id="GO:0180022">
    <property type="term" value="C:RQC-trigger complex"/>
    <property type="evidence" value="ECO:0007669"/>
    <property type="project" value="UniProtKB-ARBA"/>
</dbReference>
<dbReference type="InterPro" id="IPR057842">
    <property type="entry name" value="WH_MER3"/>
</dbReference>
<dbReference type="InterPro" id="IPR035892">
    <property type="entry name" value="C2_domain_sf"/>
</dbReference>
<evidence type="ECO:0000256" key="10">
    <source>
        <dbReference type="ARBA" id="ARBA00022806"/>
    </source>
</evidence>
<evidence type="ECO:0000256" key="11">
    <source>
        <dbReference type="ARBA" id="ARBA00022840"/>
    </source>
</evidence>
<dbReference type="SUPFAM" id="SSF158702">
    <property type="entry name" value="Sec63 N-terminal domain-like"/>
    <property type="match status" value="2"/>
</dbReference>
<evidence type="ECO:0000313" key="21">
    <source>
        <dbReference type="Proteomes" id="UP000261620"/>
    </source>
</evidence>
<evidence type="ECO:0000259" key="18">
    <source>
        <dbReference type="PROSITE" id="PS51192"/>
    </source>
</evidence>
<comment type="similarity">
    <text evidence="3">Belongs to the helicase family.</text>
</comment>
<dbReference type="STRING" id="94237.ENSMMOP00000004008"/>
<dbReference type="FunFam" id="1.10.3380.10:FF:000002">
    <property type="entry name" value="Activating signal cointegrator 1 complex subunit 3"/>
    <property type="match status" value="1"/>
</dbReference>
<dbReference type="SMART" id="SM00490">
    <property type="entry name" value="HELICc"/>
    <property type="match status" value="2"/>
</dbReference>
<dbReference type="FunFam" id="1.10.10.10:FF:000012">
    <property type="entry name" value="U5 small nuclear ribonucleoprotein helicase"/>
    <property type="match status" value="1"/>
</dbReference>
<dbReference type="EC" id="5.6.2.4" evidence="16"/>
<evidence type="ECO:0000256" key="12">
    <source>
        <dbReference type="ARBA" id="ARBA00023204"/>
    </source>
</evidence>
<dbReference type="SUPFAM" id="SSF46785">
    <property type="entry name" value="Winged helix' DNA-binding domain"/>
    <property type="match status" value="1"/>
</dbReference>
<dbReference type="InterPro" id="IPR003593">
    <property type="entry name" value="AAA+_ATPase"/>
</dbReference>
<dbReference type="Proteomes" id="UP000261620">
    <property type="component" value="Unplaced"/>
</dbReference>
<dbReference type="PANTHER" id="PTHR47961:SF13">
    <property type="entry name" value="ACTIVATING SIGNAL COINTEGRATOR 1 COMPLEX SUBUNIT 3"/>
    <property type="match status" value="1"/>
</dbReference>
<keyword evidence="12" id="KW-0234">DNA repair</keyword>
<dbReference type="Pfam" id="PF26582">
    <property type="entry name" value="ASCC3_N"/>
    <property type="match status" value="1"/>
</dbReference>
<comment type="subcellular location">
    <subcellularLocation>
        <location evidence="2">Cytoplasm</location>
        <location evidence="2">Cytosol</location>
    </subcellularLocation>
    <subcellularLocation>
        <location evidence="1">Nucleus speckle</location>
    </subcellularLocation>
</comment>
<keyword evidence="13" id="KW-0413">Isomerase</keyword>
<keyword evidence="5" id="KW-0963">Cytoplasm</keyword>
<dbReference type="InterPro" id="IPR014001">
    <property type="entry name" value="Helicase_ATP-bd"/>
</dbReference>
<dbReference type="PROSITE" id="PS51192">
    <property type="entry name" value="HELICASE_ATP_BIND_1"/>
    <property type="match status" value="2"/>
</dbReference>
<dbReference type="FunFam" id="3.40.50.300:FF:000062">
    <property type="entry name" value="U5 small nuclear ribonucleoprotein helicase"/>
    <property type="match status" value="1"/>
</dbReference>
<dbReference type="Ensembl" id="ENSMMOT00000004080.1">
    <property type="protein sequence ID" value="ENSMMOP00000004008.1"/>
    <property type="gene ID" value="ENSMMOG00000003198.1"/>
</dbReference>
<reference evidence="20" key="2">
    <citation type="submission" date="2025-09" db="UniProtKB">
        <authorList>
            <consortium name="Ensembl"/>
        </authorList>
    </citation>
    <scope>IDENTIFICATION</scope>
</reference>
<dbReference type="FunFam" id="1.10.10.10:FF:000024">
    <property type="entry name" value="U5 small nuclear ribonucleoprotein helicase"/>
    <property type="match status" value="1"/>
</dbReference>
<name>A0A3Q3VS80_MOLML</name>
<feature type="domain" description="Helicase C-terminal" evidence="19">
    <location>
        <begin position="598"/>
        <end position="820"/>
    </location>
</feature>
<dbReference type="Gene3D" id="1.10.10.10">
    <property type="entry name" value="Winged helix-like DNA-binding domain superfamily/Winged helix DNA-binding domain"/>
    <property type="match status" value="2"/>
</dbReference>
<dbReference type="Pfam" id="PF00270">
    <property type="entry name" value="DEAD"/>
    <property type="match status" value="2"/>
</dbReference>
<dbReference type="FunFam" id="3.40.50.300:FF:000198">
    <property type="entry name" value="Activating signal cointegrator 1 complex subunit"/>
    <property type="match status" value="1"/>
</dbReference>
<dbReference type="CDD" id="cd18020">
    <property type="entry name" value="DEXHc_ASCC3_1"/>
    <property type="match status" value="1"/>
</dbReference>
<dbReference type="GO" id="GO:0005524">
    <property type="term" value="F:ATP binding"/>
    <property type="evidence" value="ECO:0007669"/>
    <property type="project" value="UniProtKB-KW"/>
</dbReference>
<dbReference type="InterPro" id="IPR036390">
    <property type="entry name" value="WH_DNA-bd_sf"/>
</dbReference>
<dbReference type="OMA" id="MCSATEF"/>
<dbReference type="Gene3D" id="1.10.3380.10">
    <property type="entry name" value="Sec63 N-terminal domain-like domain"/>
    <property type="match status" value="2"/>
</dbReference>
<dbReference type="SUPFAM" id="SSF81296">
    <property type="entry name" value="E set domains"/>
    <property type="match status" value="1"/>
</dbReference>
<dbReference type="FunFam" id="3.40.50.300:FF:000231">
    <property type="entry name" value="Activating signal cointegrator 1 complex subunit 3"/>
    <property type="match status" value="1"/>
</dbReference>
<evidence type="ECO:0000259" key="19">
    <source>
        <dbReference type="PROSITE" id="PS51194"/>
    </source>
</evidence>
<dbReference type="FunFam" id="3.40.50.300:FF:000102">
    <property type="entry name" value="RNA helicase, activating signal cointegrator 1"/>
    <property type="match status" value="1"/>
</dbReference>
<dbReference type="PROSITE" id="PS51194">
    <property type="entry name" value="HELICASE_CTER"/>
    <property type="match status" value="2"/>
</dbReference>
<evidence type="ECO:0000256" key="13">
    <source>
        <dbReference type="ARBA" id="ARBA00023235"/>
    </source>
</evidence>
<protein>
    <recommendedName>
        <fullName evidence="4">Activating signal cointegrator 1 complex subunit 3</fullName>
        <ecNumber evidence="16">5.6.2.4</ecNumber>
    </recommendedName>
</protein>
<dbReference type="GO" id="GO:0007399">
    <property type="term" value="P:nervous system development"/>
    <property type="evidence" value="ECO:0007669"/>
    <property type="project" value="UniProtKB-ARBA"/>
</dbReference>
<dbReference type="Pfam" id="PF23445">
    <property type="entry name" value="WHD_SNRNP200"/>
    <property type="match status" value="2"/>
</dbReference>
<evidence type="ECO:0000313" key="20">
    <source>
        <dbReference type="Ensembl" id="ENSMMOP00000004008.1"/>
    </source>
</evidence>
<comment type="catalytic activity">
    <reaction evidence="17">
        <text>ATP + H2O = ADP + phosphate + H(+)</text>
        <dbReference type="Rhea" id="RHEA:13065"/>
        <dbReference type="ChEBI" id="CHEBI:15377"/>
        <dbReference type="ChEBI" id="CHEBI:15378"/>
        <dbReference type="ChEBI" id="CHEBI:30616"/>
        <dbReference type="ChEBI" id="CHEBI:43474"/>
        <dbReference type="ChEBI" id="CHEBI:456216"/>
        <dbReference type="EC" id="5.6.2.4"/>
    </reaction>
</comment>
<dbReference type="CDD" id="cd18022">
    <property type="entry name" value="DEXHc_ASCC3_2"/>
    <property type="match status" value="1"/>
</dbReference>
<dbReference type="GO" id="GO:0043138">
    <property type="term" value="F:3'-5' DNA helicase activity"/>
    <property type="evidence" value="ECO:0007669"/>
    <property type="project" value="UniProtKB-EC"/>
</dbReference>
<dbReference type="FunFam" id="2.60.40.150:FF:000113">
    <property type="entry name" value="activating signal cointegrator 1 complex subunit 3"/>
    <property type="match status" value="1"/>
</dbReference>
<evidence type="ECO:0000256" key="2">
    <source>
        <dbReference type="ARBA" id="ARBA00004514"/>
    </source>
</evidence>
<dbReference type="InterPro" id="IPR014756">
    <property type="entry name" value="Ig_E-set"/>
</dbReference>